<protein>
    <recommendedName>
        <fullName evidence="4">Antibiotic biosynthesis monooxygenase</fullName>
    </recommendedName>
</protein>
<keyword evidence="1" id="KW-0472">Membrane</keyword>
<comment type="caution">
    <text evidence="2">The sequence shown here is derived from an EMBL/GenBank/DDBJ whole genome shotgun (WGS) entry which is preliminary data.</text>
</comment>
<dbReference type="Proteomes" id="UP000609726">
    <property type="component" value="Unassembled WGS sequence"/>
</dbReference>
<evidence type="ECO:0000313" key="2">
    <source>
        <dbReference type="EMBL" id="NHZ90081.1"/>
    </source>
</evidence>
<name>A0ABX0NT52_9BURK</name>
<keyword evidence="3" id="KW-1185">Reference proteome</keyword>
<proteinExistence type="predicted"/>
<dbReference type="PANTHER" id="PTHR40057">
    <property type="entry name" value="SLR1162 PROTEIN"/>
    <property type="match status" value="1"/>
</dbReference>
<dbReference type="InterPro" id="IPR011008">
    <property type="entry name" value="Dimeric_a/b-barrel"/>
</dbReference>
<keyword evidence="1" id="KW-1133">Transmembrane helix</keyword>
<dbReference type="RefSeq" id="WP_166875781.1">
    <property type="nucleotide sequence ID" value="NZ_WHJH01000014.1"/>
</dbReference>
<evidence type="ECO:0008006" key="4">
    <source>
        <dbReference type="Google" id="ProtNLM"/>
    </source>
</evidence>
<organism evidence="2 3">
    <name type="scientific">Massilia mucilaginosa</name>
    <dbReference type="NCBI Taxonomy" id="2609282"/>
    <lineage>
        <taxon>Bacteria</taxon>
        <taxon>Pseudomonadati</taxon>
        <taxon>Pseudomonadota</taxon>
        <taxon>Betaproteobacteria</taxon>
        <taxon>Burkholderiales</taxon>
        <taxon>Oxalobacteraceae</taxon>
        <taxon>Telluria group</taxon>
        <taxon>Massilia</taxon>
    </lineage>
</organism>
<dbReference type="EMBL" id="WHJH01000014">
    <property type="protein sequence ID" value="NHZ90081.1"/>
    <property type="molecule type" value="Genomic_DNA"/>
</dbReference>
<accession>A0ABX0NT52</accession>
<feature type="transmembrane region" description="Helical" evidence="1">
    <location>
        <begin position="121"/>
        <end position="143"/>
    </location>
</feature>
<dbReference type="PANTHER" id="PTHR40057:SF1">
    <property type="entry name" value="SLR1162 PROTEIN"/>
    <property type="match status" value="1"/>
</dbReference>
<feature type="transmembrane region" description="Helical" evidence="1">
    <location>
        <begin position="149"/>
        <end position="172"/>
    </location>
</feature>
<sequence length="185" mass="20350">MSLAAAGEQGMSAIVHEVDPRHRADYERWMVAATQAHRQCRGYLAMDLIKPVGAGASYVVLLRFATVGDASAWLVSPQRRQLIEQARPWLLREERYQVHAGSAFWFTPSGAGALPRRWKQWLLSTLAVFPLTTLIPAVVRAAAERLAPAVPALALGALSATLVSGLMVYWLMPLMSRMAAGWLSR</sequence>
<reference evidence="2 3" key="1">
    <citation type="submission" date="2019-10" db="EMBL/GenBank/DDBJ databases">
        <title>Taxonomy of Antarctic Massilia spp.: description of Massilia rubra sp. nov., Massilia aquatica sp. nov., Massilia mucilaginosa sp. nov., Massilia frigida sp. nov. isolated from streams, lakes and regoliths.</title>
        <authorList>
            <person name="Holochova P."/>
            <person name="Sedlacek I."/>
            <person name="Kralova S."/>
            <person name="Maslanova I."/>
            <person name="Busse H.-J."/>
            <person name="Stankova E."/>
            <person name="Vrbovska V."/>
            <person name="Kovarovic V."/>
            <person name="Bartak M."/>
            <person name="Svec P."/>
            <person name="Pantucek R."/>
        </authorList>
    </citation>
    <scope>NUCLEOTIDE SEQUENCE [LARGE SCALE GENOMIC DNA]</scope>
    <source>
        <strain evidence="2 3">CCM 8733</strain>
    </source>
</reference>
<dbReference type="InterPro" id="IPR038762">
    <property type="entry name" value="ABM_predict"/>
</dbReference>
<gene>
    <name evidence="2" type="ORF">F2P45_13800</name>
</gene>
<dbReference type="Gene3D" id="3.30.70.100">
    <property type="match status" value="1"/>
</dbReference>
<keyword evidence="1" id="KW-0812">Transmembrane</keyword>
<dbReference type="SUPFAM" id="SSF54909">
    <property type="entry name" value="Dimeric alpha+beta barrel"/>
    <property type="match status" value="1"/>
</dbReference>
<evidence type="ECO:0000313" key="3">
    <source>
        <dbReference type="Proteomes" id="UP000609726"/>
    </source>
</evidence>
<evidence type="ECO:0000256" key="1">
    <source>
        <dbReference type="SAM" id="Phobius"/>
    </source>
</evidence>